<dbReference type="Pfam" id="PF25372">
    <property type="entry name" value="DUF7885"/>
    <property type="match status" value="1"/>
</dbReference>
<protein>
    <submittedName>
        <fullName evidence="2">Leucine-rich repeat, cysteine-containing subtype</fullName>
    </submittedName>
</protein>
<comment type="caution">
    <text evidence="2">The sequence shown here is derived from an EMBL/GenBank/DDBJ whole genome shotgun (WGS) entry which is preliminary data.</text>
</comment>
<evidence type="ECO:0000313" key="3">
    <source>
        <dbReference type="Proteomes" id="UP000245207"/>
    </source>
</evidence>
<evidence type="ECO:0000259" key="1">
    <source>
        <dbReference type="Pfam" id="PF25372"/>
    </source>
</evidence>
<dbReference type="InterPro" id="IPR057207">
    <property type="entry name" value="FBXL15_LRR"/>
</dbReference>
<dbReference type="Proteomes" id="UP000245207">
    <property type="component" value="Unassembled WGS sequence"/>
</dbReference>
<proteinExistence type="predicted"/>
<dbReference type="STRING" id="35608.A0A2U1P6R1"/>
<sequence length="368" mass="41374">MKRLGDGELIQILDKICCLNDQVSFYQVSKQFLRAACIYLRKLDSSFPDLVKYVLSAAPNIIEFEMSKPLSNAHMKLLAQSCPKLRYLYLRLEEKYDSQRADYVPSDECDFDDDGLCAVANACSDLDVVTLEGRLHFRDAGLFSLVRSSKNLRSLDLKRCVNVTDETLKAFGEAECLYHLDLQGCYLISDLGLKYLANGKLKYSLEILNLSECNRISDDGIIYLTQMSSLSILDLSKCGVNVTDSGVVAIAQSRPSIKGLKLSWLINVTDISLFCIASMCLKLTMIHLNGSEAITRKGLHAFAHHKKLVEVELFSCHTISWEDVESFANTCKKLRYLGISKNMKTPAWPKASFVHVCFGNSQCVIERR</sequence>
<evidence type="ECO:0000313" key="2">
    <source>
        <dbReference type="EMBL" id="PWA81432.1"/>
    </source>
</evidence>
<dbReference type="GO" id="GO:0019005">
    <property type="term" value="C:SCF ubiquitin ligase complex"/>
    <property type="evidence" value="ECO:0007669"/>
    <property type="project" value="TreeGrafter"/>
</dbReference>
<gene>
    <name evidence="2" type="ORF">CTI12_AA187410</name>
</gene>
<dbReference type="InterPro" id="IPR032675">
    <property type="entry name" value="LRR_dom_sf"/>
</dbReference>
<accession>A0A2U1P6R1</accession>
<reference evidence="2 3" key="1">
    <citation type="journal article" date="2018" name="Mol. Plant">
        <title>The genome of Artemisia annua provides insight into the evolution of Asteraceae family and artemisinin biosynthesis.</title>
        <authorList>
            <person name="Shen Q."/>
            <person name="Zhang L."/>
            <person name="Liao Z."/>
            <person name="Wang S."/>
            <person name="Yan T."/>
            <person name="Shi P."/>
            <person name="Liu M."/>
            <person name="Fu X."/>
            <person name="Pan Q."/>
            <person name="Wang Y."/>
            <person name="Lv Z."/>
            <person name="Lu X."/>
            <person name="Zhang F."/>
            <person name="Jiang W."/>
            <person name="Ma Y."/>
            <person name="Chen M."/>
            <person name="Hao X."/>
            <person name="Li L."/>
            <person name="Tang Y."/>
            <person name="Lv G."/>
            <person name="Zhou Y."/>
            <person name="Sun X."/>
            <person name="Brodelius P.E."/>
            <person name="Rose J.K.C."/>
            <person name="Tang K."/>
        </authorList>
    </citation>
    <scope>NUCLEOTIDE SEQUENCE [LARGE SCALE GENOMIC DNA]</scope>
    <source>
        <strain evidence="3">cv. Huhao1</strain>
        <tissue evidence="2">Leaf</tissue>
    </source>
</reference>
<dbReference type="InterPro" id="IPR006553">
    <property type="entry name" value="Leu-rich_rpt_Cys-con_subtyp"/>
</dbReference>
<keyword evidence="3" id="KW-1185">Reference proteome</keyword>
<dbReference type="Gene3D" id="3.80.10.10">
    <property type="entry name" value="Ribonuclease Inhibitor"/>
    <property type="match status" value="2"/>
</dbReference>
<dbReference type="PANTHER" id="PTHR13318">
    <property type="entry name" value="PARTNER OF PAIRED, ISOFORM B-RELATED"/>
    <property type="match status" value="1"/>
</dbReference>
<dbReference type="SUPFAM" id="SSF52047">
    <property type="entry name" value="RNI-like"/>
    <property type="match status" value="1"/>
</dbReference>
<dbReference type="GO" id="GO:0031146">
    <property type="term" value="P:SCF-dependent proteasomal ubiquitin-dependent protein catabolic process"/>
    <property type="evidence" value="ECO:0007669"/>
    <property type="project" value="TreeGrafter"/>
</dbReference>
<dbReference type="AlphaFoldDB" id="A0A2U1P6R1"/>
<organism evidence="2 3">
    <name type="scientific">Artemisia annua</name>
    <name type="common">Sweet wormwood</name>
    <dbReference type="NCBI Taxonomy" id="35608"/>
    <lineage>
        <taxon>Eukaryota</taxon>
        <taxon>Viridiplantae</taxon>
        <taxon>Streptophyta</taxon>
        <taxon>Embryophyta</taxon>
        <taxon>Tracheophyta</taxon>
        <taxon>Spermatophyta</taxon>
        <taxon>Magnoliopsida</taxon>
        <taxon>eudicotyledons</taxon>
        <taxon>Gunneridae</taxon>
        <taxon>Pentapetalae</taxon>
        <taxon>asterids</taxon>
        <taxon>campanulids</taxon>
        <taxon>Asterales</taxon>
        <taxon>Asteraceae</taxon>
        <taxon>Asteroideae</taxon>
        <taxon>Anthemideae</taxon>
        <taxon>Artemisiinae</taxon>
        <taxon>Artemisia</taxon>
    </lineage>
</organism>
<dbReference type="SMART" id="SM00367">
    <property type="entry name" value="LRR_CC"/>
    <property type="match status" value="6"/>
</dbReference>
<name>A0A2U1P6R1_ARTAN</name>
<dbReference type="EMBL" id="PKPP01001592">
    <property type="protein sequence ID" value="PWA81432.1"/>
    <property type="molecule type" value="Genomic_DNA"/>
</dbReference>
<dbReference type="OrthoDB" id="544129at2759"/>
<feature type="domain" description="F-box/LRR-repeat protein 15-like leucin rich repeat" evidence="1">
    <location>
        <begin position="47"/>
        <end position="263"/>
    </location>
</feature>